<evidence type="ECO:0000259" key="6">
    <source>
        <dbReference type="PROSITE" id="PS50234"/>
    </source>
</evidence>
<evidence type="ECO:0000256" key="5">
    <source>
        <dbReference type="SAM" id="Phobius"/>
    </source>
</evidence>
<dbReference type="InterPro" id="IPR024163">
    <property type="entry name" value="Aerotolerance_reg_N"/>
</dbReference>
<keyword evidence="1" id="KW-1003">Cell membrane</keyword>
<evidence type="ECO:0000256" key="4">
    <source>
        <dbReference type="ARBA" id="ARBA00023136"/>
    </source>
</evidence>
<reference evidence="8" key="1">
    <citation type="submission" date="2023-07" db="EMBL/GenBank/DDBJ databases">
        <title>Conexibacter stalactiti sp. nov., isolated from stalactites in a lava cave and emended description of the genus Conexibacter.</title>
        <authorList>
            <person name="Lee S.D."/>
        </authorList>
    </citation>
    <scope>NUCLEOTIDE SEQUENCE [LARGE SCALE GENOMIC DNA]</scope>
    <source>
        <strain evidence="8">KCTC 39840</strain>
    </source>
</reference>
<keyword evidence="2 5" id="KW-0812">Transmembrane</keyword>
<protein>
    <submittedName>
        <fullName evidence="7">VWA domain-containing protein</fullName>
    </submittedName>
</protein>
<comment type="caution">
    <text evidence="7">The sequence shown here is derived from an EMBL/GenBank/DDBJ whole genome shotgun (WGS) entry which is preliminary data.</text>
</comment>
<dbReference type="RefSeq" id="WP_318597090.1">
    <property type="nucleotide sequence ID" value="NZ_JAWSTH010000022.1"/>
</dbReference>
<dbReference type="SUPFAM" id="SSF53300">
    <property type="entry name" value="vWA-like"/>
    <property type="match status" value="1"/>
</dbReference>
<keyword evidence="4 5" id="KW-0472">Membrane</keyword>
<gene>
    <name evidence="7" type="ORF">R7226_10545</name>
</gene>
<reference evidence="7 8" key="2">
    <citation type="submission" date="2023-10" db="EMBL/GenBank/DDBJ databases">
        <authorList>
            <person name="Han X.F."/>
        </authorList>
    </citation>
    <scope>NUCLEOTIDE SEQUENCE [LARGE SCALE GENOMIC DNA]</scope>
    <source>
        <strain evidence="7 8">KCTC 39840</strain>
    </source>
</reference>
<dbReference type="Pfam" id="PF07584">
    <property type="entry name" value="BatA"/>
    <property type="match status" value="1"/>
</dbReference>
<name>A0ABU4HNA6_9ACTN</name>
<dbReference type="Pfam" id="PF13519">
    <property type="entry name" value="VWA_2"/>
    <property type="match status" value="1"/>
</dbReference>
<sequence>MSFAAPLVLLALAAVPLLLVWYLLAQRNRSAAASAFAAPRMQAAVAPSRPGWRRHVPMLAFLLALATLIVAAARPQRTEAVPVERASIVLLTDVSGSMLATDVEPNRLIAAKRSARRFVDEVPRSVNIGVIAFNTTATVLQSPTRDRANVESAIDRLQVSGSTATGDAIRTALTVLRNQPGENGRRPPSAIVLISDGRSVRGEDPVNVAGEASRLRIPIYTVAFGTDAGTITVPDARTGDDRTEPVPPDPAALAQIAEVTGGETYTAASADRLNTVYERLGSQLGTRDEERQITVAFAAGGLLLLLAGAGLSLRWFGRPI</sequence>
<keyword evidence="8" id="KW-1185">Reference proteome</keyword>
<evidence type="ECO:0000256" key="3">
    <source>
        <dbReference type="ARBA" id="ARBA00022989"/>
    </source>
</evidence>
<evidence type="ECO:0000256" key="1">
    <source>
        <dbReference type="ARBA" id="ARBA00022475"/>
    </source>
</evidence>
<dbReference type="PANTHER" id="PTHR22550:SF5">
    <property type="entry name" value="LEUCINE ZIPPER PROTEIN 4"/>
    <property type="match status" value="1"/>
</dbReference>
<dbReference type="EMBL" id="JAWSTH010000022">
    <property type="protein sequence ID" value="MDW5594778.1"/>
    <property type="molecule type" value="Genomic_DNA"/>
</dbReference>
<evidence type="ECO:0000256" key="2">
    <source>
        <dbReference type="ARBA" id="ARBA00022692"/>
    </source>
</evidence>
<dbReference type="InterPro" id="IPR002035">
    <property type="entry name" value="VWF_A"/>
</dbReference>
<feature type="transmembrane region" description="Helical" evidence="5">
    <location>
        <begin position="293"/>
        <end position="316"/>
    </location>
</feature>
<organism evidence="7 8">
    <name type="scientific">Conexibacter stalactiti</name>
    <dbReference type="NCBI Taxonomy" id="1940611"/>
    <lineage>
        <taxon>Bacteria</taxon>
        <taxon>Bacillati</taxon>
        <taxon>Actinomycetota</taxon>
        <taxon>Thermoleophilia</taxon>
        <taxon>Solirubrobacterales</taxon>
        <taxon>Conexibacteraceae</taxon>
        <taxon>Conexibacter</taxon>
    </lineage>
</organism>
<accession>A0ABU4HNA6</accession>
<dbReference type="SMART" id="SM00327">
    <property type="entry name" value="VWA"/>
    <property type="match status" value="1"/>
</dbReference>
<dbReference type="PANTHER" id="PTHR22550">
    <property type="entry name" value="SPORE GERMINATION PROTEIN"/>
    <property type="match status" value="1"/>
</dbReference>
<evidence type="ECO:0000313" key="8">
    <source>
        <dbReference type="Proteomes" id="UP001284601"/>
    </source>
</evidence>
<keyword evidence="3 5" id="KW-1133">Transmembrane helix</keyword>
<feature type="transmembrane region" description="Helical" evidence="5">
    <location>
        <begin position="56"/>
        <end position="73"/>
    </location>
</feature>
<dbReference type="PROSITE" id="PS50234">
    <property type="entry name" value="VWFA"/>
    <property type="match status" value="1"/>
</dbReference>
<feature type="domain" description="VWFA" evidence="6">
    <location>
        <begin position="87"/>
        <end position="280"/>
    </location>
</feature>
<evidence type="ECO:0000313" key="7">
    <source>
        <dbReference type="EMBL" id="MDW5594778.1"/>
    </source>
</evidence>
<dbReference type="Proteomes" id="UP001284601">
    <property type="component" value="Unassembled WGS sequence"/>
</dbReference>
<dbReference type="InterPro" id="IPR036465">
    <property type="entry name" value="vWFA_dom_sf"/>
</dbReference>
<dbReference type="CDD" id="cd00198">
    <property type="entry name" value="vWFA"/>
    <property type="match status" value="1"/>
</dbReference>
<dbReference type="Gene3D" id="3.40.50.410">
    <property type="entry name" value="von Willebrand factor, type A domain"/>
    <property type="match status" value="1"/>
</dbReference>
<dbReference type="InterPro" id="IPR050768">
    <property type="entry name" value="UPF0353/GerABKA_families"/>
</dbReference>
<proteinExistence type="predicted"/>